<comment type="caution">
    <text evidence="2">The sequence shown here is derived from an EMBL/GenBank/DDBJ whole genome shotgun (WGS) entry which is preliminary data.</text>
</comment>
<evidence type="ECO:0000313" key="3">
    <source>
        <dbReference type="Proteomes" id="UP000299102"/>
    </source>
</evidence>
<proteinExistence type="predicted"/>
<evidence type="ECO:0000313" key="2">
    <source>
        <dbReference type="EMBL" id="GBP62600.1"/>
    </source>
</evidence>
<feature type="compositionally biased region" description="Basic and acidic residues" evidence="1">
    <location>
        <begin position="23"/>
        <end position="41"/>
    </location>
</feature>
<gene>
    <name evidence="2" type="ORF">EVAR_47037_1</name>
</gene>
<reference evidence="2 3" key="1">
    <citation type="journal article" date="2019" name="Commun. Biol.">
        <title>The bagworm genome reveals a unique fibroin gene that provides high tensile strength.</title>
        <authorList>
            <person name="Kono N."/>
            <person name="Nakamura H."/>
            <person name="Ohtoshi R."/>
            <person name="Tomita M."/>
            <person name="Numata K."/>
            <person name="Arakawa K."/>
        </authorList>
    </citation>
    <scope>NUCLEOTIDE SEQUENCE [LARGE SCALE GENOMIC DNA]</scope>
</reference>
<sequence>MYTANLPPPTTERQNGACCKSDPTYEEKHAMTDKQIDGHENKPTRVHFFIGATVSVSYLFENTTDVGSFHNSFGRTCHPPELSRAEHAAPSPPIAPTAPSHSCPV</sequence>
<feature type="region of interest" description="Disordered" evidence="1">
    <location>
        <begin position="1"/>
        <end position="41"/>
    </location>
</feature>
<dbReference type="EMBL" id="BGZK01000844">
    <property type="protein sequence ID" value="GBP62600.1"/>
    <property type="molecule type" value="Genomic_DNA"/>
</dbReference>
<dbReference type="AlphaFoldDB" id="A0A4C1XHM9"/>
<evidence type="ECO:0000256" key="1">
    <source>
        <dbReference type="SAM" id="MobiDB-lite"/>
    </source>
</evidence>
<accession>A0A4C1XHM9</accession>
<organism evidence="2 3">
    <name type="scientific">Eumeta variegata</name>
    <name type="common">Bagworm moth</name>
    <name type="synonym">Eumeta japonica</name>
    <dbReference type="NCBI Taxonomy" id="151549"/>
    <lineage>
        <taxon>Eukaryota</taxon>
        <taxon>Metazoa</taxon>
        <taxon>Ecdysozoa</taxon>
        <taxon>Arthropoda</taxon>
        <taxon>Hexapoda</taxon>
        <taxon>Insecta</taxon>
        <taxon>Pterygota</taxon>
        <taxon>Neoptera</taxon>
        <taxon>Endopterygota</taxon>
        <taxon>Lepidoptera</taxon>
        <taxon>Glossata</taxon>
        <taxon>Ditrysia</taxon>
        <taxon>Tineoidea</taxon>
        <taxon>Psychidae</taxon>
        <taxon>Oiketicinae</taxon>
        <taxon>Eumeta</taxon>
    </lineage>
</organism>
<dbReference type="Proteomes" id="UP000299102">
    <property type="component" value="Unassembled WGS sequence"/>
</dbReference>
<feature type="compositionally biased region" description="Pro residues" evidence="1">
    <location>
        <begin position="1"/>
        <end position="10"/>
    </location>
</feature>
<keyword evidence="3" id="KW-1185">Reference proteome</keyword>
<protein>
    <submittedName>
        <fullName evidence="2">Uncharacterized protein</fullName>
    </submittedName>
</protein>
<name>A0A4C1XHM9_EUMVA</name>
<feature type="region of interest" description="Disordered" evidence="1">
    <location>
        <begin position="79"/>
        <end position="105"/>
    </location>
</feature>